<organism evidence="4 5">
    <name type="scientific">Candidatus Portnoybacteria bacterium CG10_big_fil_rev_8_21_14_0_10_36_7</name>
    <dbReference type="NCBI Taxonomy" id="1974812"/>
    <lineage>
        <taxon>Bacteria</taxon>
        <taxon>Candidatus Portnoyibacteriota</taxon>
    </lineage>
</organism>
<dbReference type="Proteomes" id="UP000231450">
    <property type="component" value="Unassembled WGS sequence"/>
</dbReference>
<dbReference type="Pfam" id="PF00011">
    <property type="entry name" value="HSP20"/>
    <property type="match status" value="1"/>
</dbReference>
<dbReference type="CDD" id="cd06464">
    <property type="entry name" value="ACD_sHsps-like"/>
    <property type="match status" value="1"/>
</dbReference>
<dbReference type="PROSITE" id="PS01031">
    <property type="entry name" value="SHSP"/>
    <property type="match status" value="1"/>
</dbReference>
<evidence type="ECO:0000256" key="1">
    <source>
        <dbReference type="PROSITE-ProRule" id="PRU00285"/>
    </source>
</evidence>
<dbReference type="InterPro" id="IPR008978">
    <property type="entry name" value="HSP20-like_chaperone"/>
</dbReference>
<accession>A0A2M8KDK2</accession>
<dbReference type="EMBL" id="PFDW01000065">
    <property type="protein sequence ID" value="PJE57987.1"/>
    <property type="molecule type" value="Genomic_DNA"/>
</dbReference>
<evidence type="ECO:0000259" key="3">
    <source>
        <dbReference type="PROSITE" id="PS01031"/>
    </source>
</evidence>
<proteinExistence type="inferred from homology"/>
<dbReference type="PANTHER" id="PTHR11527">
    <property type="entry name" value="HEAT-SHOCK PROTEIN 20 FAMILY MEMBER"/>
    <property type="match status" value="1"/>
</dbReference>
<name>A0A2M8KDK2_9BACT</name>
<dbReference type="InterPro" id="IPR031107">
    <property type="entry name" value="Small_HSP"/>
</dbReference>
<evidence type="ECO:0000313" key="4">
    <source>
        <dbReference type="EMBL" id="PJE57987.1"/>
    </source>
</evidence>
<reference evidence="5" key="1">
    <citation type="submission" date="2017-09" db="EMBL/GenBank/DDBJ databases">
        <title>Depth-based differentiation of microbial function through sediment-hosted aquifers and enrichment of novel symbionts in the deep terrestrial subsurface.</title>
        <authorList>
            <person name="Probst A.J."/>
            <person name="Ladd B."/>
            <person name="Jarett J.K."/>
            <person name="Geller-Mcgrath D.E."/>
            <person name="Sieber C.M.K."/>
            <person name="Emerson J.B."/>
            <person name="Anantharaman K."/>
            <person name="Thomas B.C."/>
            <person name="Malmstrom R."/>
            <person name="Stieglmeier M."/>
            <person name="Klingl A."/>
            <person name="Woyke T."/>
            <person name="Ryan C.M."/>
            <person name="Banfield J.F."/>
        </authorList>
    </citation>
    <scope>NUCLEOTIDE SEQUENCE [LARGE SCALE GENOMIC DNA]</scope>
</reference>
<evidence type="ECO:0000313" key="5">
    <source>
        <dbReference type="Proteomes" id="UP000231450"/>
    </source>
</evidence>
<sequence length="156" mass="17605">MIQKPSFFDKLTGSISSNDENDITTHKDFADAKKNIKSPSKSSTHNEGQLVVDVYQTADEIIIKSTIAGIDPEDLDINIGNDMVTIKGKRHKEESIKMEDYFYQECYWGNFARSIILPVDIEPDKADASIKNGILTIKLPKIEKIKTKKLKVKSED</sequence>
<dbReference type="SUPFAM" id="SSF49764">
    <property type="entry name" value="HSP20-like chaperones"/>
    <property type="match status" value="1"/>
</dbReference>
<comment type="similarity">
    <text evidence="1 2">Belongs to the small heat shock protein (HSP20) family.</text>
</comment>
<dbReference type="Gene3D" id="2.60.40.790">
    <property type="match status" value="1"/>
</dbReference>
<feature type="domain" description="SHSP" evidence="3">
    <location>
        <begin position="43"/>
        <end position="155"/>
    </location>
</feature>
<protein>
    <recommendedName>
        <fullName evidence="3">SHSP domain-containing protein</fullName>
    </recommendedName>
</protein>
<dbReference type="AlphaFoldDB" id="A0A2M8KDK2"/>
<evidence type="ECO:0000256" key="2">
    <source>
        <dbReference type="RuleBase" id="RU003616"/>
    </source>
</evidence>
<gene>
    <name evidence="4" type="ORF">COU81_03105</name>
</gene>
<comment type="caution">
    <text evidence="4">The sequence shown here is derived from an EMBL/GenBank/DDBJ whole genome shotgun (WGS) entry which is preliminary data.</text>
</comment>
<dbReference type="InterPro" id="IPR002068">
    <property type="entry name" value="A-crystallin/Hsp20_dom"/>
</dbReference>